<keyword evidence="3 8" id="KW-0349">Heme</keyword>
<dbReference type="InterPro" id="IPR036396">
    <property type="entry name" value="Cyt_P450_sf"/>
</dbReference>
<keyword evidence="9" id="KW-1133">Transmembrane helix</keyword>
<evidence type="ECO:0000313" key="11">
    <source>
        <dbReference type="Proteomes" id="UP001219568"/>
    </source>
</evidence>
<dbReference type="PANTHER" id="PTHR24305:SF157">
    <property type="entry name" value="N-ACETYLTRYPTOPHAN 6-HYDROXYLASE IVOC-RELATED"/>
    <property type="match status" value="1"/>
</dbReference>
<dbReference type="Gene3D" id="1.10.630.10">
    <property type="entry name" value="Cytochrome P450"/>
    <property type="match status" value="1"/>
</dbReference>
<protein>
    <recommendedName>
        <fullName evidence="12">Cytochrome P450</fullName>
    </recommendedName>
</protein>
<evidence type="ECO:0000313" key="10">
    <source>
        <dbReference type="EMBL" id="KAJ6043274.1"/>
    </source>
</evidence>
<sequence length="506" mass="57455">MNMTETLILLVCTLFVYTGIKIIYRLFFSPLAGFPGPLLAAATGFYEIYFDVVKGGQLMWEIERLHSKYGPVVRINPSEVHIRDPDFYDTLYVGKSRKRDKVPWFVYIGLPRSTFSTAQYSIHRKRRNILSPFFTKRAISNFGPVVSSKMSMVCYHLSKKVGTGDTLELQSLFACFAADTLSTYVFGSTQSSGYLESPDITDDWKRKINSVFELLVLVRHFPWLLPLARTLPSVASRILPTSSWVLQAETQIRESVKAVCDNPDGCLFDGSRKAMLSTILASDKAPNEEKDFERLAQEMTFIMVAGTDAPSQVIAITMFHILRSPEIHQKLKAELNDAFPVPVSNADWNKLEHLPYLSAVIKEGLRISAVVTTRLPRIAPEETLYYKEWSLLPGTAVSMSNHFILRDTGIFPRPMEFLPERWMTSPNEVRLLDKYLVPFAKGTSSCLGPYMAYSWLYSAVGTVIRKFDLELYETNEENVRIVRDCFNGQTAPGLNLIRVRVIKELD</sequence>
<keyword evidence="6 8" id="KW-0408">Iron</keyword>
<evidence type="ECO:0000256" key="2">
    <source>
        <dbReference type="ARBA" id="ARBA00010617"/>
    </source>
</evidence>
<comment type="similarity">
    <text evidence="2">Belongs to the cytochrome P450 family.</text>
</comment>
<gene>
    <name evidence="10" type="ORF">N7460_004629</name>
</gene>
<comment type="caution">
    <text evidence="10">The sequence shown here is derived from an EMBL/GenBank/DDBJ whole genome shotgun (WGS) entry which is preliminary data.</text>
</comment>
<keyword evidence="7" id="KW-0503">Monooxygenase</keyword>
<feature type="transmembrane region" description="Helical" evidence="9">
    <location>
        <begin position="7"/>
        <end position="27"/>
    </location>
</feature>
<name>A0AAD6IDZ8_PENCN</name>
<dbReference type="GO" id="GO:0020037">
    <property type="term" value="F:heme binding"/>
    <property type="evidence" value="ECO:0007669"/>
    <property type="project" value="InterPro"/>
</dbReference>
<evidence type="ECO:0000256" key="3">
    <source>
        <dbReference type="ARBA" id="ARBA00022617"/>
    </source>
</evidence>
<reference evidence="10" key="2">
    <citation type="submission" date="2023-01" db="EMBL/GenBank/DDBJ databases">
        <authorList>
            <person name="Petersen C."/>
        </authorList>
    </citation>
    <scope>NUCLEOTIDE SEQUENCE</scope>
    <source>
        <strain evidence="10">IBT 15450</strain>
    </source>
</reference>
<dbReference type="Proteomes" id="UP001219568">
    <property type="component" value="Unassembled WGS sequence"/>
</dbReference>
<evidence type="ECO:0000256" key="8">
    <source>
        <dbReference type="PIRSR" id="PIRSR602401-1"/>
    </source>
</evidence>
<dbReference type="Pfam" id="PF00067">
    <property type="entry name" value="p450"/>
    <property type="match status" value="1"/>
</dbReference>
<evidence type="ECO:0000256" key="4">
    <source>
        <dbReference type="ARBA" id="ARBA00022723"/>
    </source>
</evidence>
<dbReference type="PANTHER" id="PTHR24305">
    <property type="entry name" value="CYTOCHROME P450"/>
    <property type="match status" value="1"/>
</dbReference>
<dbReference type="AlphaFoldDB" id="A0AAD6IDZ8"/>
<evidence type="ECO:0000256" key="6">
    <source>
        <dbReference type="ARBA" id="ARBA00023004"/>
    </source>
</evidence>
<evidence type="ECO:0008006" key="12">
    <source>
        <dbReference type="Google" id="ProtNLM"/>
    </source>
</evidence>
<evidence type="ECO:0000256" key="1">
    <source>
        <dbReference type="ARBA" id="ARBA00001971"/>
    </source>
</evidence>
<dbReference type="InterPro" id="IPR002401">
    <property type="entry name" value="Cyt_P450_E_grp-I"/>
</dbReference>
<keyword evidence="11" id="KW-1185">Reference proteome</keyword>
<dbReference type="GO" id="GO:0043386">
    <property type="term" value="P:mycotoxin biosynthetic process"/>
    <property type="evidence" value="ECO:0007669"/>
    <property type="project" value="UniProtKB-ARBA"/>
</dbReference>
<keyword evidence="5" id="KW-0560">Oxidoreductase</keyword>
<evidence type="ECO:0000256" key="9">
    <source>
        <dbReference type="SAM" id="Phobius"/>
    </source>
</evidence>
<dbReference type="GO" id="GO:0016705">
    <property type="term" value="F:oxidoreductase activity, acting on paired donors, with incorporation or reduction of molecular oxygen"/>
    <property type="evidence" value="ECO:0007669"/>
    <property type="project" value="InterPro"/>
</dbReference>
<keyword evidence="9" id="KW-0472">Membrane</keyword>
<comment type="cofactor">
    <cofactor evidence="1 8">
        <name>heme</name>
        <dbReference type="ChEBI" id="CHEBI:30413"/>
    </cofactor>
</comment>
<dbReference type="GO" id="GO:0004497">
    <property type="term" value="F:monooxygenase activity"/>
    <property type="evidence" value="ECO:0007669"/>
    <property type="project" value="UniProtKB-KW"/>
</dbReference>
<evidence type="ECO:0000256" key="7">
    <source>
        <dbReference type="ARBA" id="ARBA00023033"/>
    </source>
</evidence>
<keyword evidence="9" id="KW-0812">Transmembrane</keyword>
<reference evidence="10" key="1">
    <citation type="journal article" date="2023" name="IMA Fungus">
        <title>Comparative genomic study of the Penicillium genus elucidates a diverse pangenome and 15 lateral gene transfer events.</title>
        <authorList>
            <person name="Petersen C."/>
            <person name="Sorensen T."/>
            <person name="Nielsen M.R."/>
            <person name="Sondergaard T.E."/>
            <person name="Sorensen J.L."/>
            <person name="Fitzpatrick D.A."/>
            <person name="Frisvad J.C."/>
            <person name="Nielsen K.L."/>
        </authorList>
    </citation>
    <scope>NUCLEOTIDE SEQUENCE</scope>
    <source>
        <strain evidence="10">IBT 15450</strain>
    </source>
</reference>
<dbReference type="CDD" id="cd11062">
    <property type="entry name" value="CYP58-like"/>
    <property type="match status" value="1"/>
</dbReference>
<dbReference type="InterPro" id="IPR001128">
    <property type="entry name" value="Cyt_P450"/>
</dbReference>
<evidence type="ECO:0000256" key="5">
    <source>
        <dbReference type="ARBA" id="ARBA00023002"/>
    </source>
</evidence>
<proteinExistence type="inferred from homology"/>
<dbReference type="SUPFAM" id="SSF48264">
    <property type="entry name" value="Cytochrome P450"/>
    <property type="match status" value="1"/>
</dbReference>
<dbReference type="EMBL" id="JAQJZL010000004">
    <property type="protein sequence ID" value="KAJ6043274.1"/>
    <property type="molecule type" value="Genomic_DNA"/>
</dbReference>
<organism evidence="10 11">
    <name type="scientific">Penicillium canescens</name>
    <dbReference type="NCBI Taxonomy" id="5083"/>
    <lineage>
        <taxon>Eukaryota</taxon>
        <taxon>Fungi</taxon>
        <taxon>Dikarya</taxon>
        <taxon>Ascomycota</taxon>
        <taxon>Pezizomycotina</taxon>
        <taxon>Eurotiomycetes</taxon>
        <taxon>Eurotiomycetidae</taxon>
        <taxon>Eurotiales</taxon>
        <taxon>Aspergillaceae</taxon>
        <taxon>Penicillium</taxon>
    </lineage>
</organism>
<feature type="binding site" description="axial binding residue" evidence="8">
    <location>
        <position position="446"/>
    </location>
    <ligand>
        <name>heme</name>
        <dbReference type="ChEBI" id="CHEBI:30413"/>
    </ligand>
    <ligandPart>
        <name>Fe</name>
        <dbReference type="ChEBI" id="CHEBI:18248"/>
    </ligandPart>
</feature>
<accession>A0AAD6IDZ8</accession>
<dbReference type="GO" id="GO:0005506">
    <property type="term" value="F:iron ion binding"/>
    <property type="evidence" value="ECO:0007669"/>
    <property type="project" value="InterPro"/>
</dbReference>
<dbReference type="InterPro" id="IPR050121">
    <property type="entry name" value="Cytochrome_P450_monoxygenase"/>
</dbReference>
<dbReference type="PRINTS" id="PR00463">
    <property type="entry name" value="EP450I"/>
</dbReference>
<keyword evidence="4 8" id="KW-0479">Metal-binding</keyword>